<organism evidence="3 4">
    <name type="scientific">Pyxidicoccus parkwayensis</name>
    <dbReference type="NCBI Taxonomy" id="2813578"/>
    <lineage>
        <taxon>Bacteria</taxon>
        <taxon>Pseudomonadati</taxon>
        <taxon>Myxococcota</taxon>
        <taxon>Myxococcia</taxon>
        <taxon>Myxococcales</taxon>
        <taxon>Cystobacterineae</taxon>
        <taxon>Myxococcaceae</taxon>
        <taxon>Pyxidicoccus</taxon>
    </lineage>
</organism>
<feature type="region of interest" description="Disordered" evidence="1">
    <location>
        <begin position="28"/>
        <end position="52"/>
    </location>
</feature>
<feature type="chain" id="PRO_5046286807" description="Lipoprotein" evidence="2">
    <location>
        <begin position="32"/>
        <end position="471"/>
    </location>
</feature>
<protein>
    <recommendedName>
        <fullName evidence="5">Lipoprotein</fullName>
    </recommendedName>
</protein>
<feature type="signal peptide" evidence="2">
    <location>
        <begin position="1"/>
        <end position="31"/>
    </location>
</feature>
<dbReference type="RefSeq" id="WP_206728446.1">
    <property type="nucleotide sequence ID" value="NZ_CP071090.1"/>
</dbReference>
<gene>
    <name evidence="3" type="ORF">JY651_19175</name>
</gene>
<evidence type="ECO:0000313" key="3">
    <source>
        <dbReference type="EMBL" id="QSQ26905.1"/>
    </source>
</evidence>
<feature type="compositionally biased region" description="Polar residues" evidence="1">
    <location>
        <begin position="42"/>
        <end position="52"/>
    </location>
</feature>
<evidence type="ECO:0000313" key="4">
    <source>
        <dbReference type="Proteomes" id="UP000662747"/>
    </source>
</evidence>
<accession>A0ABX7P8T9</accession>
<keyword evidence="2" id="KW-0732">Signal</keyword>
<name>A0ABX7P8T9_9BACT</name>
<keyword evidence="4" id="KW-1185">Reference proteome</keyword>
<reference evidence="3 4" key="1">
    <citation type="submission" date="2021-02" db="EMBL/GenBank/DDBJ databases">
        <title>De Novo genome assembly of isolated myxobacteria.</title>
        <authorList>
            <person name="Stevens D.C."/>
        </authorList>
    </citation>
    <scope>NUCLEOTIDE SEQUENCE [LARGE SCALE GENOMIC DNA]</scope>
    <source>
        <strain evidence="4">SCPEA02</strain>
    </source>
</reference>
<dbReference type="EMBL" id="CP071090">
    <property type="protein sequence ID" value="QSQ26905.1"/>
    <property type="molecule type" value="Genomic_DNA"/>
</dbReference>
<dbReference type="Proteomes" id="UP000662747">
    <property type="component" value="Chromosome"/>
</dbReference>
<evidence type="ECO:0000256" key="1">
    <source>
        <dbReference type="SAM" id="MobiDB-lite"/>
    </source>
</evidence>
<evidence type="ECO:0008006" key="5">
    <source>
        <dbReference type="Google" id="ProtNLM"/>
    </source>
</evidence>
<sequence>MNVLSPRARRLLLAGALACAAVIACTTTSSTGPKPPGETETETAQPLPSSCNPDPSCPGSTCATSITAALSTPPVDACPRFGEFQSDVDVYSWNTFVAMNWPADTSTCLPNTQSSILSGNGPVVWETYPQDLDIFLAPDAGSPGKWCTFSTPAAVEKALLKLRRATPAERHMLAAGHVDKVLVSDSKASELVAERFGGIDQAVGGPLTDQNGRFVRYEKRVNLDEFNYLIANNLWNAAGQGGATVSFPTGPNQNPGPCDGGPCGPTGAMELKASWKVLNPQEIASKRFYMRQAWVFNDEAGDPSPGKNPVTVGLAGLHIIHKTATQQTWFWSTFEQVDNTTSSFFNPHCPNCQPNTQTAKKPYTELAPDGGPLNAPVQVVRTTPIQAEKTSPGLNAYYRGLLKGSVWENYQLISTQWATGGAPQGTPVPLANVTMETFIQPKASCLGCHKNATTVDGGASADFSFLLGEAQ</sequence>
<proteinExistence type="predicted"/>
<evidence type="ECO:0000256" key="2">
    <source>
        <dbReference type="SAM" id="SignalP"/>
    </source>
</evidence>
<dbReference type="PROSITE" id="PS51257">
    <property type="entry name" value="PROKAR_LIPOPROTEIN"/>
    <property type="match status" value="1"/>
</dbReference>